<dbReference type="Gene3D" id="3.30.559.30">
    <property type="entry name" value="Nonribosomal peptide synthetase, condensation domain"/>
    <property type="match status" value="1"/>
</dbReference>
<dbReference type="GO" id="GO:0031177">
    <property type="term" value="F:phosphopantetheine binding"/>
    <property type="evidence" value="ECO:0007669"/>
    <property type="project" value="TreeGrafter"/>
</dbReference>
<organism evidence="2 3">
    <name type="scientific">Nocardia africana</name>
    <dbReference type="NCBI Taxonomy" id="134964"/>
    <lineage>
        <taxon>Bacteria</taxon>
        <taxon>Bacillati</taxon>
        <taxon>Actinomycetota</taxon>
        <taxon>Actinomycetes</taxon>
        <taxon>Mycobacteriales</taxon>
        <taxon>Nocardiaceae</taxon>
        <taxon>Nocardia</taxon>
    </lineage>
</organism>
<feature type="domain" description="Condensation" evidence="1">
    <location>
        <begin position="39"/>
        <end position="481"/>
    </location>
</feature>
<dbReference type="GO" id="GO:0008610">
    <property type="term" value="P:lipid biosynthetic process"/>
    <property type="evidence" value="ECO:0007669"/>
    <property type="project" value="UniProtKB-ARBA"/>
</dbReference>
<protein>
    <submittedName>
        <fullName evidence="2">Linear gramicidin synthase subunit D</fullName>
    </submittedName>
</protein>
<dbReference type="GO" id="GO:0044550">
    <property type="term" value="P:secondary metabolite biosynthetic process"/>
    <property type="evidence" value="ECO:0007669"/>
    <property type="project" value="TreeGrafter"/>
</dbReference>
<dbReference type="GO" id="GO:0005737">
    <property type="term" value="C:cytoplasm"/>
    <property type="evidence" value="ECO:0007669"/>
    <property type="project" value="TreeGrafter"/>
</dbReference>
<dbReference type="SUPFAM" id="SSF52777">
    <property type="entry name" value="CoA-dependent acyltransferases"/>
    <property type="match status" value="2"/>
</dbReference>
<dbReference type="InterPro" id="IPR023213">
    <property type="entry name" value="CAT-like_dom_sf"/>
</dbReference>
<sequence length="489" mass="54014">MKSVRDNPIRRLTPSDVVADEVTQLDLDRWQALYPGCVDIYPLAPLQAGLYFTALGSAGNDVYNVQTLIGVRGELDLPLLSAAFDTVLNRYPNLRVSISVSHAGQPYAVVADHMRIPVREIDFADLPDAQQRLHEFFRADQAEHFDLAQGPLLRITVVHLPGNRHTVLLTSHHLLTDGWSGQLLPREIFAEYAGRGGAPLGDPETFARFLRLTRDREEATEAAWQSYLEDVRPCLVAPARTPDRGGVPEGRTFVLDDETVARATGLAAEQGATFSLVCQLAWANALRYVTGEQATVFGEVVSGRPADLDGVDHAVGCFANTIPVAIDLAGDRTWRDHLAEMQRHRVDLMEYHQYRLTSAMRTAGRSGPAARKLFDSMFVFQSYPPGRDELEISVREGGLELVSFEGGGATDNALLLMIFPANSLLPGDAVQAVVFYAEDCFEADDARIIETAFRNTLRAIAEQPDRAVADTTVIDDEDQGLLVMRRMWQ</sequence>
<dbReference type="Proteomes" id="UP000255082">
    <property type="component" value="Unassembled WGS sequence"/>
</dbReference>
<dbReference type="GO" id="GO:0043041">
    <property type="term" value="P:amino acid activation for nonribosomal peptide biosynthetic process"/>
    <property type="evidence" value="ECO:0007669"/>
    <property type="project" value="TreeGrafter"/>
</dbReference>
<evidence type="ECO:0000259" key="1">
    <source>
        <dbReference type="Pfam" id="PF00668"/>
    </source>
</evidence>
<dbReference type="GO" id="GO:0003824">
    <property type="term" value="F:catalytic activity"/>
    <property type="evidence" value="ECO:0007669"/>
    <property type="project" value="InterPro"/>
</dbReference>
<accession>A0A378WMX1</accession>
<dbReference type="Gene3D" id="3.30.559.10">
    <property type="entry name" value="Chloramphenicol acetyltransferase-like domain"/>
    <property type="match status" value="1"/>
</dbReference>
<dbReference type="EMBL" id="UGRU01000001">
    <property type="protein sequence ID" value="SUA41771.1"/>
    <property type="molecule type" value="Genomic_DNA"/>
</dbReference>
<dbReference type="PANTHER" id="PTHR45527:SF1">
    <property type="entry name" value="FATTY ACID SYNTHASE"/>
    <property type="match status" value="1"/>
</dbReference>
<evidence type="ECO:0000313" key="3">
    <source>
        <dbReference type="Proteomes" id="UP000255082"/>
    </source>
</evidence>
<dbReference type="Pfam" id="PF00668">
    <property type="entry name" value="Condensation"/>
    <property type="match status" value="1"/>
</dbReference>
<proteinExistence type="predicted"/>
<gene>
    <name evidence="2" type="primary">lgrD_3</name>
    <name evidence="2" type="ORF">NCTC13184_01117</name>
</gene>
<dbReference type="InterPro" id="IPR001242">
    <property type="entry name" value="Condensation_dom"/>
</dbReference>
<reference evidence="2 3" key="1">
    <citation type="submission" date="2018-06" db="EMBL/GenBank/DDBJ databases">
        <authorList>
            <consortium name="Pathogen Informatics"/>
            <person name="Doyle S."/>
        </authorList>
    </citation>
    <scope>NUCLEOTIDE SEQUENCE [LARGE SCALE GENOMIC DNA]</scope>
    <source>
        <strain evidence="2 3">NCTC13184</strain>
    </source>
</reference>
<dbReference type="AlphaFoldDB" id="A0A378WMX1"/>
<name>A0A378WMX1_9NOCA</name>
<dbReference type="PANTHER" id="PTHR45527">
    <property type="entry name" value="NONRIBOSOMAL PEPTIDE SYNTHETASE"/>
    <property type="match status" value="1"/>
</dbReference>
<evidence type="ECO:0000313" key="2">
    <source>
        <dbReference type="EMBL" id="SUA41771.1"/>
    </source>
</evidence>